<proteinExistence type="predicted"/>
<gene>
    <name evidence="1" type="ORF">AMURIS_03859</name>
</gene>
<keyword evidence="2" id="KW-1185">Reference proteome</keyword>
<protein>
    <submittedName>
        <fullName evidence="1">Uncharacterized protein</fullName>
    </submittedName>
</protein>
<evidence type="ECO:0000313" key="1">
    <source>
        <dbReference type="EMBL" id="SOY31125.1"/>
    </source>
</evidence>
<dbReference type="AlphaFoldDB" id="A0A2K4ZL11"/>
<reference evidence="1 2" key="1">
    <citation type="submission" date="2018-01" db="EMBL/GenBank/DDBJ databases">
        <authorList>
            <person name="Gaut B.S."/>
            <person name="Morton B.R."/>
            <person name="Clegg M.T."/>
            <person name="Duvall M.R."/>
        </authorList>
    </citation>
    <scope>NUCLEOTIDE SEQUENCE [LARGE SCALE GENOMIC DNA]</scope>
    <source>
        <strain evidence="1">GP69</strain>
    </source>
</reference>
<dbReference type="EMBL" id="OFSM01000022">
    <property type="protein sequence ID" value="SOY31125.1"/>
    <property type="molecule type" value="Genomic_DNA"/>
</dbReference>
<dbReference type="Proteomes" id="UP000236311">
    <property type="component" value="Unassembled WGS sequence"/>
</dbReference>
<name>A0A2K4ZL11_9FIRM</name>
<sequence>MEKKIYITEEERTKCQKVVDAFAELYEMENIVVLDVGRYGFVMLKYYNLPHGFEDAITFTDSVELFEDLWEEWLNTKLYLLAKGTPLLEKGYKGVFEGLPEEKQSELIMRKAAFAKAAEIYL</sequence>
<dbReference type="OrthoDB" id="2053713at2"/>
<dbReference type="RefSeq" id="WP_103241133.1">
    <property type="nucleotide sequence ID" value="NZ_JANJZD010000023.1"/>
</dbReference>
<organism evidence="1 2">
    <name type="scientific">Acetatifactor muris</name>
    <dbReference type="NCBI Taxonomy" id="879566"/>
    <lineage>
        <taxon>Bacteria</taxon>
        <taxon>Bacillati</taxon>
        <taxon>Bacillota</taxon>
        <taxon>Clostridia</taxon>
        <taxon>Lachnospirales</taxon>
        <taxon>Lachnospiraceae</taxon>
        <taxon>Acetatifactor</taxon>
    </lineage>
</organism>
<accession>A0A2K4ZL11</accession>
<evidence type="ECO:0000313" key="2">
    <source>
        <dbReference type="Proteomes" id="UP000236311"/>
    </source>
</evidence>